<accession>A0ABP8IJ00</accession>
<organism evidence="2 3">
    <name type="scientific">Kangiella marina</name>
    <dbReference type="NCBI Taxonomy" id="1079178"/>
    <lineage>
        <taxon>Bacteria</taxon>
        <taxon>Pseudomonadati</taxon>
        <taxon>Pseudomonadota</taxon>
        <taxon>Gammaproteobacteria</taxon>
        <taxon>Kangiellales</taxon>
        <taxon>Kangiellaceae</taxon>
        <taxon>Kangiella</taxon>
    </lineage>
</organism>
<protein>
    <submittedName>
        <fullName evidence="2">Uncharacterized protein</fullName>
    </submittedName>
</protein>
<dbReference type="Proteomes" id="UP001501011">
    <property type="component" value="Unassembled WGS sequence"/>
</dbReference>
<gene>
    <name evidence="2" type="ORF">GCM10023151_11180</name>
</gene>
<keyword evidence="1" id="KW-0812">Transmembrane</keyword>
<evidence type="ECO:0000313" key="3">
    <source>
        <dbReference type="Proteomes" id="UP001501011"/>
    </source>
</evidence>
<proteinExistence type="predicted"/>
<reference evidence="3" key="1">
    <citation type="journal article" date="2019" name="Int. J. Syst. Evol. Microbiol.">
        <title>The Global Catalogue of Microorganisms (GCM) 10K type strain sequencing project: providing services to taxonomists for standard genome sequencing and annotation.</title>
        <authorList>
            <consortium name="The Broad Institute Genomics Platform"/>
            <consortium name="The Broad Institute Genome Sequencing Center for Infectious Disease"/>
            <person name="Wu L."/>
            <person name="Ma J."/>
        </authorList>
    </citation>
    <scope>NUCLEOTIDE SEQUENCE [LARGE SCALE GENOMIC DNA]</scope>
    <source>
        <strain evidence="3">JCM 17728</strain>
    </source>
</reference>
<keyword evidence="3" id="KW-1185">Reference proteome</keyword>
<evidence type="ECO:0000313" key="2">
    <source>
        <dbReference type="EMBL" id="GAA4359887.1"/>
    </source>
</evidence>
<feature type="transmembrane region" description="Helical" evidence="1">
    <location>
        <begin position="107"/>
        <end position="127"/>
    </location>
</feature>
<sequence length="262" mass="30989">MISKTNELERCLIPRGKSVDVKSFKILFFRSNHILLGLTILSVLLYLVLFDQEFYSFLYDSINYKEQLYSQFLEHKKNMISLYGEGSFNTTFQQFLNEMKDTYINDLITLLIMSFVIILPWLLYLFWPQQCPVRVDKERNLIYTWSWGKLYAARFDDLNPKKQETAHFLEVRGGWGPLVISLYPAGLNKAKRVSIGSYIPKFNYQNHQLLGFIKNYLNGFTTMPSDFKPERGFLEKTLVKDRSFPQEQKLNKAIDEWLEHKT</sequence>
<dbReference type="RefSeq" id="WP_345292218.1">
    <property type="nucleotide sequence ID" value="NZ_BAABFV010000001.1"/>
</dbReference>
<feature type="transmembrane region" description="Helical" evidence="1">
    <location>
        <begin position="27"/>
        <end position="49"/>
    </location>
</feature>
<name>A0ABP8IJ00_9GAMM</name>
<dbReference type="EMBL" id="BAABFV010000001">
    <property type="protein sequence ID" value="GAA4359887.1"/>
    <property type="molecule type" value="Genomic_DNA"/>
</dbReference>
<keyword evidence="1" id="KW-1133">Transmembrane helix</keyword>
<keyword evidence="1" id="KW-0472">Membrane</keyword>
<comment type="caution">
    <text evidence="2">The sequence shown here is derived from an EMBL/GenBank/DDBJ whole genome shotgun (WGS) entry which is preliminary data.</text>
</comment>
<evidence type="ECO:0000256" key="1">
    <source>
        <dbReference type="SAM" id="Phobius"/>
    </source>
</evidence>